<gene>
    <name evidence="13" type="ORF">R1flu_021605</name>
</gene>
<dbReference type="CDD" id="cd11299">
    <property type="entry name" value="O-FucT_plant"/>
    <property type="match status" value="1"/>
</dbReference>
<evidence type="ECO:0000256" key="2">
    <source>
        <dbReference type="ARBA" id="ARBA00007737"/>
    </source>
</evidence>
<evidence type="ECO:0000256" key="3">
    <source>
        <dbReference type="ARBA" id="ARBA00022676"/>
    </source>
</evidence>
<evidence type="ECO:0000256" key="5">
    <source>
        <dbReference type="ARBA" id="ARBA00022692"/>
    </source>
</evidence>
<dbReference type="InterPro" id="IPR019378">
    <property type="entry name" value="GDP-Fuc_O-FucTrfase"/>
</dbReference>
<evidence type="ECO:0000256" key="8">
    <source>
        <dbReference type="ARBA" id="ARBA00023180"/>
    </source>
</evidence>
<keyword evidence="14" id="KW-1185">Reference proteome</keyword>
<name>A0ABD1ZPW2_9MARC</name>
<dbReference type="Pfam" id="PF10250">
    <property type="entry name" value="O-FucT"/>
    <property type="match status" value="1"/>
</dbReference>
<evidence type="ECO:0000256" key="11">
    <source>
        <dbReference type="ARBA" id="ARBA00030350"/>
    </source>
</evidence>
<keyword evidence="8" id="KW-0325">Glycoprotein</keyword>
<keyword evidence="6 12" id="KW-1133">Transmembrane helix</keyword>
<dbReference type="GO" id="GO:0016757">
    <property type="term" value="F:glycosyltransferase activity"/>
    <property type="evidence" value="ECO:0007669"/>
    <property type="project" value="UniProtKB-KW"/>
</dbReference>
<evidence type="ECO:0000256" key="6">
    <source>
        <dbReference type="ARBA" id="ARBA00022989"/>
    </source>
</evidence>
<protein>
    <recommendedName>
        <fullName evidence="11">O-fucosyltransferase family protein</fullName>
    </recommendedName>
</protein>
<sequence>MPRDVIEASSGLLGALILEMHKKSSWTKLVWNVIMGMALLSVTIPMFWGHKNDPFSWRSSFFGEWEVSKEKHPQLLNDIHRSRQLMNEEPEDLWYPPDYQGWKKCPGPITPLAALPEKSEGYIQVFLEGGLNQQRMGVCDAVAIAKMLNATLVVPHFDMNPVWRDPSMFADIFDLDHFLDSLKNEVRIVKELPEELSWSTREYYATGIRTTRIKDAPAQAGHMWFMTRVLPVLQTYGVAAIAPFTHRLGFEDLPPGIQQLRCRVNFEALRFVPKIRRLGDLLVQRLHQNSGSQEEPLIEHPSAPAKFLALHLRFDKDMAAHSTCDFGGGVAERRALAKYRQIMWQGRVPNKKYAINEIRNLGKCPLTPEEVAIMLAALGFSSNTRLYLASYKVYGGEARMAHLRKLFPVMFDKYSLATEAELEPFKDRSSQLAALDYHVCLHSDAFMSASRGNMHNALLAHRGYEHRGITIRPDMVLLQELFSNSTSMGFKDFQRSVRTGHQNRMGQITLRKNMQSIYTYPAPDCMCGPDSQ</sequence>
<dbReference type="GO" id="GO:0006004">
    <property type="term" value="P:fucose metabolic process"/>
    <property type="evidence" value="ECO:0007669"/>
    <property type="project" value="UniProtKB-KW"/>
</dbReference>
<keyword evidence="4" id="KW-0808">Transferase</keyword>
<evidence type="ECO:0000256" key="10">
    <source>
        <dbReference type="ARBA" id="ARBA00023277"/>
    </source>
</evidence>
<dbReference type="PANTHER" id="PTHR31933">
    <property type="entry name" value="O-FUCOSYLTRANSFERASE 2-RELATED"/>
    <property type="match status" value="1"/>
</dbReference>
<keyword evidence="3" id="KW-0328">Glycosyltransferase</keyword>
<evidence type="ECO:0000256" key="12">
    <source>
        <dbReference type="SAM" id="Phobius"/>
    </source>
</evidence>
<keyword evidence="9" id="KW-0294">Fucose metabolism</keyword>
<evidence type="ECO:0000256" key="1">
    <source>
        <dbReference type="ARBA" id="ARBA00004167"/>
    </source>
</evidence>
<dbReference type="InterPro" id="IPR024709">
    <property type="entry name" value="FucosylTrfase_pln"/>
</dbReference>
<organism evidence="13 14">
    <name type="scientific">Riccia fluitans</name>
    <dbReference type="NCBI Taxonomy" id="41844"/>
    <lineage>
        <taxon>Eukaryota</taxon>
        <taxon>Viridiplantae</taxon>
        <taxon>Streptophyta</taxon>
        <taxon>Embryophyta</taxon>
        <taxon>Marchantiophyta</taxon>
        <taxon>Marchantiopsida</taxon>
        <taxon>Marchantiidae</taxon>
        <taxon>Marchantiales</taxon>
        <taxon>Ricciaceae</taxon>
        <taxon>Riccia</taxon>
    </lineage>
</organism>
<dbReference type="PIRSF" id="PIRSF009360">
    <property type="entry name" value="UCP009360"/>
    <property type="match status" value="1"/>
</dbReference>
<dbReference type="GO" id="GO:0016020">
    <property type="term" value="C:membrane"/>
    <property type="evidence" value="ECO:0007669"/>
    <property type="project" value="UniProtKB-SubCell"/>
</dbReference>
<evidence type="ECO:0000256" key="4">
    <source>
        <dbReference type="ARBA" id="ARBA00022679"/>
    </source>
</evidence>
<evidence type="ECO:0000256" key="7">
    <source>
        <dbReference type="ARBA" id="ARBA00023136"/>
    </source>
</evidence>
<reference evidence="13 14" key="1">
    <citation type="submission" date="2024-09" db="EMBL/GenBank/DDBJ databases">
        <title>Chromosome-scale assembly of Riccia fluitans.</title>
        <authorList>
            <person name="Paukszto L."/>
            <person name="Sawicki J."/>
            <person name="Karawczyk K."/>
            <person name="Piernik-Szablinska J."/>
            <person name="Szczecinska M."/>
            <person name="Mazdziarz M."/>
        </authorList>
    </citation>
    <scope>NUCLEOTIDE SEQUENCE [LARGE SCALE GENOMIC DNA]</scope>
    <source>
        <strain evidence="13">Rf_01</strain>
        <tissue evidence="13">Aerial parts of the thallus</tissue>
    </source>
</reference>
<feature type="transmembrane region" description="Helical" evidence="12">
    <location>
        <begin position="29"/>
        <end position="48"/>
    </location>
</feature>
<accession>A0ABD1ZPW2</accession>
<evidence type="ECO:0000256" key="9">
    <source>
        <dbReference type="ARBA" id="ARBA00023253"/>
    </source>
</evidence>
<keyword evidence="10" id="KW-0119">Carbohydrate metabolism</keyword>
<dbReference type="InterPro" id="IPR052272">
    <property type="entry name" value="GT106_glycosyltransferase"/>
</dbReference>
<dbReference type="PANTHER" id="PTHR31933:SF5">
    <property type="entry name" value="O-FUCOSYLTRANSFERASE 31"/>
    <property type="match status" value="1"/>
</dbReference>
<keyword evidence="5 12" id="KW-0812">Transmembrane</keyword>
<comment type="subcellular location">
    <subcellularLocation>
        <location evidence="1">Membrane</location>
        <topology evidence="1">Single-pass membrane protein</topology>
    </subcellularLocation>
</comment>
<keyword evidence="7 12" id="KW-0472">Membrane</keyword>
<dbReference type="Proteomes" id="UP001605036">
    <property type="component" value="Unassembled WGS sequence"/>
</dbReference>
<evidence type="ECO:0000313" key="14">
    <source>
        <dbReference type="Proteomes" id="UP001605036"/>
    </source>
</evidence>
<evidence type="ECO:0000313" key="13">
    <source>
        <dbReference type="EMBL" id="KAL2653477.1"/>
    </source>
</evidence>
<comment type="similarity">
    <text evidence="2">Belongs to the glycosyltransferase GT106 family.</text>
</comment>
<dbReference type="EMBL" id="JBHFFA010000001">
    <property type="protein sequence ID" value="KAL2653477.1"/>
    <property type="molecule type" value="Genomic_DNA"/>
</dbReference>
<comment type="caution">
    <text evidence="13">The sequence shown here is derived from an EMBL/GenBank/DDBJ whole genome shotgun (WGS) entry which is preliminary data.</text>
</comment>
<proteinExistence type="inferred from homology"/>
<dbReference type="AlphaFoldDB" id="A0ABD1ZPW2"/>